<evidence type="ECO:0000313" key="1">
    <source>
        <dbReference type="EMBL" id="KIM98818.1"/>
    </source>
</evidence>
<dbReference type="AlphaFoldDB" id="A0A0C3CIK7"/>
<dbReference type="EMBL" id="KN832879">
    <property type="protein sequence ID" value="KIM98818.1"/>
    <property type="molecule type" value="Genomic_DNA"/>
</dbReference>
<proteinExistence type="predicted"/>
<accession>A0A0C3CIK7</accession>
<gene>
    <name evidence="1" type="ORF">OIDMADRAFT_146519</name>
</gene>
<dbReference type="Proteomes" id="UP000054321">
    <property type="component" value="Unassembled WGS sequence"/>
</dbReference>
<reference evidence="2" key="2">
    <citation type="submission" date="2015-01" db="EMBL/GenBank/DDBJ databases">
        <title>Evolutionary Origins and Diversification of the Mycorrhizal Mutualists.</title>
        <authorList>
            <consortium name="DOE Joint Genome Institute"/>
            <consortium name="Mycorrhizal Genomics Consortium"/>
            <person name="Kohler A."/>
            <person name="Kuo A."/>
            <person name="Nagy L.G."/>
            <person name="Floudas D."/>
            <person name="Copeland A."/>
            <person name="Barry K.W."/>
            <person name="Cichocki N."/>
            <person name="Veneault-Fourrey C."/>
            <person name="LaButti K."/>
            <person name="Lindquist E.A."/>
            <person name="Lipzen A."/>
            <person name="Lundell T."/>
            <person name="Morin E."/>
            <person name="Murat C."/>
            <person name="Riley R."/>
            <person name="Ohm R."/>
            <person name="Sun H."/>
            <person name="Tunlid A."/>
            <person name="Henrissat B."/>
            <person name="Grigoriev I.V."/>
            <person name="Hibbett D.S."/>
            <person name="Martin F."/>
        </authorList>
    </citation>
    <scope>NUCLEOTIDE SEQUENCE [LARGE SCALE GENOMIC DNA]</scope>
    <source>
        <strain evidence="2">Zn</strain>
    </source>
</reference>
<name>A0A0C3CIK7_OIDMZ</name>
<evidence type="ECO:0000313" key="2">
    <source>
        <dbReference type="Proteomes" id="UP000054321"/>
    </source>
</evidence>
<keyword evidence="2" id="KW-1185">Reference proteome</keyword>
<reference evidence="1 2" key="1">
    <citation type="submission" date="2014-04" db="EMBL/GenBank/DDBJ databases">
        <authorList>
            <consortium name="DOE Joint Genome Institute"/>
            <person name="Kuo A."/>
            <person name="Martino E."/>
            <person name="Perotto S."/>
            <person name="Kohler A."/>
            <person name="Nagy L.G."/>
            <person name="Floudas D."/>
            <person name="Copeland A."/>
            <person name="Barry K.W."/>
            <person name="Cichocki N."/>
            <person name="Veneault-Fourrey C."/>
            <person name="LaButti K."/>
            <person name="Lindquist E.A."/>
            <person name="Lipzen A."/>
            <person name="Lundell T."/>
            <person name="Morin E."/>
            <person name="Murat C."/>
            <person name="Sun H."/>
            <person name="Tunlid A."/>
            <person name="Henrissat B."/>
            <person name="Grigoriev I.V."/>
            <person name="Hibbett D.S."/>
            <person name="Martin F."/>
            <person name="Nordberg H.P."/>
            <person name="Cantor M.N."/>
            <person name="Hua S.X."/>
        </authorList>
    </citation>
    <scope>NUCLEOTIDE SEQUENCE [LARGE SCALE GENOMIC DNA]</scope>
    <source>
        <strain evidence="1 2">Zn</strain>
    </source>
</reference>
<dbReference type="InParanoid" id="A0A0C3CIK7"/>
<protein>
    <submittedName>
        <fullName evidence="1">Uncharacterized protein</fullName>
    </submittedName>
</protein>
<sequence length="200" mass="21948">MFGGSAAGRADLCGVRILALPAGSGGLCTEPLVADRLKGLWKQSSRSFCLESDFPRPRRLSFPYGEYQKGAVSWGILRHVVPSHGRRKSFLVTFGAQISWTSILGCKSIELVRDPGSSVASAASAKRSFSFTACLQSADGYLLRRQQDPRDLWLGEGLPVPVAVVQYIVVDNYRELSRLAPVTQKLETADLTWKQKELCD</sequence>
<dbReference type="HOGENOM" id="CLU_1366612_0_0_1"/>
<organism evidence="1 2">
    <name type="scientific">Oidiodendron maius (strain Zn)</name>
    <dbReference type="NCBI Taxonomy" id="913774"/>
    <lineage>
        <taxon>Eukaryota</taxon>
        <taxon>Fungi</taxon>
        <taxon>Dikarya</taxon>
        <taxon>Ascomycota</taxon>
        <taxon>Pezizomycotina</taxon>
        <taxon>Leotiomycetes</taxon>
        <taxon>Leotiomycetes incertae sedis</taxon>
        <taxon>Myxotrichaceae</taxon>
        <taxon>Oidiodendron</taxon>
    </lineage>
</organism>